<keyword evidence="4 9" id="KW-0862">Zinc</keyword>
<dbReference type="CDD" id="cd05285">
    <property type="entry name" value="sorbitol_DH"/>
    <property type="match status" value="1"/>
</dbReference>
<evidence type="ECO:0000256" key="5">
    <source>
        <dbReference type="ARBA" id="ARBA00023002"/>
    </source>
</evidence>
<evidence type="ECO:0000256" key="2">
    <source>
        <dbReference type="ARBA" id="ARBA00008072"/>
    </source>
</evidence>
<dbReference type="OrthoDB" id="1879366at2759"/>
<evidence type="ECO:0000256" key="6">
    <source>
        <dbReference type="ARBA" id="ARBA00023027"/>
    </source>
</evidence>
<evidence type="ECO:0000256" key="4">
    <source>
        <dbReference type="ARBA" id="ARBA00022833"/>
    </source>
</evidence>
<name>A0A8J2NHN4_9HEXA</name>
<dbReference type="InterPro" id="IPR045306">
    <property type="entry name" value="SDH-like"/>
</dbReference>
<sequence length="358" mass="38169">MTGTTEAPQENLSAVLYKKGDLRLVNLPIPEPKDDEVLLRMGSVGICGSDVAFWVKGCLGGDGLFPVVEPLVMGHEAAGTVLKVGANVKNLQPGDRVAIEPGVGCRYCDHCKVGRYNLCPDEMFCATPPNSGNISRYYTHPADFCFKLPDHVSLEEGALCEPLAVGVKTTRRAELKVGQTVFITGAGPIGLINMLVAKYLGASTVIMSDVRADRLEFAKELGADHTITVDGTYDSEKLAKEVVQALGAQANVSIECSGAEISIRAAIRATKSGGKVVLVGYTPPEVTVPLVDAATREVDIRGVFRYENCYPEALAIVASGKVDVKKLITHNYTIEETLEAFETARTGAGGAIKVMIHC</sequence>
<dbReference type="Pfam" id="PF00107">
    <property type="entry name" value="ADH_zinc_N"/>
    <property type="match status" value="1"/>
</dbReference>
<comment type="similarity">
    <text evidence="2 9">Belongs to the zinc-containing alcohol dehydrogenase family.</text>
</comment>
<dbReference type="EMBL" id="CAJVCH010013380">
    <property type="protein sequence ID" value="CAG7675041.1"/>
    <property type="molecule type" value="Genomic_DNA"/>
</dbReference>
<dbReference type="InterPro" id="IPR002328">
    <property type="entry name" value="ADH_Zn_CS"/>
</dbReference>
<evidence type="ECO:0000259" key="10">
    <source>
        <dbReference type="SMART" id="SM00829"/>
    </source>
</evidence>
<dbReference type="Pfam" id="PF08240">
    <property type="entry name" value="ADH_N"/>
    <property type="match status" value="1"/>
</dbReference>
<comment type="cofactor">
    <cofactor evidence="1 9">
        <name>Zn(2+)</name>
        <dbReference type="ChEBI" id="CHEBI:29105"/>
    </cofactor>
</comment>
<accession>A0A8J2NHN4</accession>
<dbReference type="InterPro" id="IPR013149">
    <property type="entry name" value="ADH-like_C"/>
</dbReference>
<evidence type="ECO:0000256" key="9">
    <source>
        <dbReference type="RuleBase" id="RU361277"/>
    </source>
</evidence>
<dbReference type="SMART" id="SM00829">
    <property type="entry name" value="PKS_ER"/>
    <property type="match status" value="1"/>
</dbReference>
<gene>
    <name evidence="11" type="ORF">AFUS01_LOCUS2347</name>
</gene>
<evidence type="ECO:0000256" key="1">
    <source>
        <dbReference type="ARBA" id="ARBA00001947"/>
    </source>
</evidence>
<keyword evidence="5" id="KW-0560">Oxidoreductase</keyword>
<comment type="caution">
    <text evidence="11">The sequence shown here is derived from an EMBL/GenBank/DDBJ whole genome shotgun (WGS) entry which is preliminary data.</text>
</comment>
<proteinExistence type="inferred from homology"/>
<dbReference type="GO" id="GO:0008270">
    <property type="term" value="F:zinc ion binding"/>
    <property type="evidence" value="ECO:0007669"/>
    <property type="project" value="InterPro"/>
</dbReference>
<keyword evidence="3 9" id="KW-0479">Metal-binding</keyword>
<dbReference type="PROSITE" id="PS00059">
    <property type="entry name" value="ADH_ZINC"/>
    <property type="match status" value="1"/>
</dbReference>
<dbReference type="InterPro" id="IPR020843">
    <property type="entry name" value="ER"/>
</dbReference>
<organism evidence="11 12">
    <name type="scientific">Allacma fusca</name>
    <dbReference type="NCBI Taxonomy" id="39272"/>
    <lineage>
        <taxon>Eukaryota</taxon>
        <taxon>Metazoa</taxon>
        <taxon>Ecdysozoa</taxon>
        <taxon>Arthropoda</taxon>
        <taxon>Hexapoda</taxon>
        <taxon>Collembola</taxon>
        <taxon>Symphypleona</taxon>
        <taxon>Sminthuridae</taxon>
        <taxon>Allacma</taxon>
    </lineage>
</organism>
<dbReference type="GO" id="GO:0003939">
    <property type="term" value="F:L-iditol 2-dehydrogenase (NAD+) activity"/>
    <property type="evidence" value="ECO:0007669"/>
    <property type="project" value="TreeGrafter"/>
</dbReference>
<reference evidence="11" key="1">
    <citation type="submission" date="2021-06" db="EMBL/GenBank/DDBJ databases">
        <authorList>
            <person name="Hodson N. C."/>
            <person name="Mongue J. A."/>
            <person name="Jaron S. K."/>
        </authorList>
    </citation>
    <scope>NUCLEOTIDE SEQUENCE</scope>
</reference>
<evidence type="ECO:0000313" key="11">
    <source>
        <dbReference type="EMBL" id="CAG7675041.1"/>
    </source>
</evidence>
<evidence type="ECO:0000313" key="12">
    <source>
        <dbReference type="Proteomes" id="UP000708208"/>
    </source>
</evidence>
<dbReference type="GO" id="GO:0006062">
    <property type="term" value="P:sorbitol catabolic process"/>
    <property type="evidence" value="ECO:0007669"/>
    <property type="project" value="TreeGrafter"/>
</dbReference>
<keyword evidence="12" id="KW-1185">Reference proteome</keyword>
<dbReference type="PANTHER" id="PTHR43161:SF9">
    <property type="entry name" value="SORBITOL DEHYDROGENASE"/>
    <property type="match status" value="1"/>
</dbReference>
<evidence type="ECO:0000256" key="8">
    <source>
        <dbReference type="ARBA" id="ARBA00032485"/>
    </source>
</evidence>
<protein>
    <recommendedName>
        <fullName evidence="7">Sorbitol dehydrogenase</fullName>
    </recommendedName>
    <alternativeName>
        <fullName evidence="8">Polyol dehydrogenase</fullName>
    </alternativeName>
</protein>
<keyword evidence="6" id="KW-0520">NAD</keyword>
<dbReference type="PANTHER" id="PTHR43161">
    <property type="entry name" value="SORBITOL DEHYDROGENASE"/>
    <property type="match status" value="1"/>
</dbReference>
<dbReference type="InterPro" id="IPR013154">
    <property type="entry name" value="ADH-like_N"/>
</dbReference>
<dbReference type="FunFam" id="3.40.50.720:FF:000068">
    <property type="entry name" value="Sorbitol dehydrogenase"/>
    <property type="match status" value="1"/>
</dbReference>
<evidence type="ECO:0000256" key="7">
    <source>
        <dbReference type="ARBA" id="ARBA00026132"/>
    </source>
</evidence>
<dbReference type="Proteomes" id="UP000708208">
    <property type="component" value="Unassembled WGS sequence"/>
</dbReference>
<feature type="domain" description="Enoyl reductase (ER)" evidence="10">
    <location>
        <begin position="20"/>
        <end position="356"/>
    </location>
</feature>
<dbReference type="AlphaFoldDB" id="A0A8J2NHN4"/>
<evidence type="ECO:0000256" key="3">
    <source>
        <dbReference type="ARBA" id="ARBA00022723"/>
    </source>
</evidence>